<feature type="transmembrane region" description="Helical" evidence="6">
    <location>
        <begin position="267"/>
        <end position="286"/>
    </location>
</feature>
<feature type="transmembrane region" description="Helical" evidence="6">
    <location>
        <begin position="94"/>
        <end position="117"/>
    </location>
</feature>
<reference evidence="7 8" key="1">
    <citation type="submission" date="2015-12" db="EMBL/GenBank/DDBJ databases">
        <title>Complete genome sequence of a multi-drug resistant strain Acidovorax sp. 12322-1.</title>
        <authorList>
            <person name="Ming D."/>
            <person name="Wang M."/>
            <person name="Hu S."/>
            <person name="Zhou Y."/>
            <person name="Jiang T."/>
        </authorList>
    </citation>
    <scope>NUCLEOTIDE SEQUENCE [LARGE SCALE GENOMIC DNA]</scope>
    <source>
        <strain evidence="7 8">12322-1</strain>
    </source>
</reference>
<dbReference type="AlphaFoldDB" id="A0A0W7YYG8"/>
<dbReference type="Pfam" id="PF01943">
    <property type="entry name" value="Polysacc_synt"/>
    <property type="match status" value="1"/>
</dbReference>
<gene>
    <name evidence="7" type="ORF">AS359_05740</name>
</gene>
<keyword evidence="8" id="KW-1185">Reference proteome</keyword>
<evidence type="ECO:0000256" key="2">
    <source>
        <dbReference type="ARBA" id="ARBA00022475"/>
    </source>
</evidence>
<keyword evidence="3 6" id="KW-0812">Transmembrane</keyword>
<name>A0A0W7YYG8_9BURK</name>
<dbReference type="EMBL" id="LPXH01000028">
    <property type="protein sequence ID" value="KUF40214.1"/>
    <property type="molecule type" value="Genomic_DNA"/>
</dbReference>
<keyword evidence="4 6" id="KW-1133">Transmembrane helix</keyword>
<protein>
    <recommendedName>
        <fullName evidence="9">Polysaccharide biosynthesis protein C-terminal domain-containing protein</fullName>
    </recommendedName>
</protein>
<keyword evidence="2" id="KW-1003">Cell membrane</keyword>
<dbReference type="CDD" id="cd13128">
    <property type="entry name" value="MATE_Wzx_like"/>
    <property type="match status" value="1"/>
</dbReference>
<evidence type="ECO:0000313" key="8">
    <source>
        <dbReference type="Proteomes" id="UP000053300"/>
    </source>
</evidence>
<dbReference type="InterPro" id="IPR050833">
    <property type="entry name" value="Poly_Biosynth_Transport"/>
</dbReference>
<evidence type="ECO:0000313" key="7">
    <source>
        <dbReference type="EMBL" id="KUF40214.1"/>
    </source>
</evidence>
<dbReference type="Proteomes" id="UP000053300">
    <property type="component" value="Unassembled WGS sequence"/>
</dbReference>
<dbReference type="PANTHER" id="PTHR30250">
    <property type="entry name" value="PST FAMILY PREDICTED COLANIC ACID TRANSPORTER"/>
    <property type="match status" value="1"/>
</dbReference>
<dbReference type="InterPro" id="IPR002797">
    <property type="entry name" value="Polysacc_synth"/>
</dbReference>
<feature type="transmembrane region" description="Helical" evidence="6">
    <location>
        <begin position="337"/>
        <end position="358"/>
    </location>
</feature>
<organism evidence="7 8">
    <name type="scientific">Comamonas kerstersii</name>
    <dbReference type="NCBI Taxonomy" id="225992"/>
    <lineage>
        <taxon>Bacteria</taxon>
        <taxon>Pseudomonadati</taxon>
        <taxon>Pseudomonadota</taxon>
        <taxon>Betaproteobacteria</taxon>
        <taxon>Burkholderiales</taxon>
        <taxon>Comamonadaceae</taxon>
        <taxon>Comamonas</taxon>
    </lineage>
</organism>
<feature type="transmembrane region" description="Helical" evidence="6">
    <location>
        <begin position="12"/>
        <end position="33"/>
    </location>
</feature>
<proteinExistence type="predicted"/>
<feature type="transmembrane region" description="Helical" evidence="6">
    <location>
        <begin position="54"/>
        <end position="74"/>
    </location>
</feature>
<evidence type="ECO:0000256" key="5">
    <source>
        <dbReference type="ARBA" id="ARBA00023136"/>
    </source>
</evidence>
<comment type="caution">
    <text evidence="7">The sequence shown here is derived from an EMBL/GenBank/DDBJ whole genome shotgun (WGS) entry which is preliminary data.</text>
</comment>
<dbReference type="PANTHER" id="PTHR30250:SF11">
    <property type="entry name" value="O-ANTIGEN TRANSPORTER-RELATED"/>
    <property type="match status" value="1"/>
</dbReference>
<comment type="subcellular location">
    <subcellularLocation>
        <location evidence="1">Cell membrane</location>
        <topology evidence="1">Multi-pass membrane protein</topology>
    </subcellularLocation>
</comment>
<accession>A0A0W7YYG8</accession>
<evidence type="ECO:0000256" key="4">
    <source>
        <dbReference type="ARBA" id="ARBA00022989"/>
    </source>
</evidence>
<evidence type="ECO:0000256" key="6">
    <source>
        <dbReference type="SAM" id="Phobius"/>
    </source>
</evidence>
<feature type="transmembrane region" description="Helical" evidence="6">
    <location>
        <begin position="129"/>
        <end position="147"/>
    </location>
</feature>
<evidence type="ECO:0000256" key="1">
    <source>
        <dbReference type="ARBA" id="ARBA00004651"/>
    </source>
</evidence>
<dbReference type="GO" id="GO:0005886">
    <property type="term" value="C:plasma membrane"/>
    <property type="evidence" value="ECO:0007669"/>
    <property type="project" value="UniProtKB-SubCell"/>
</dbReference>
<evidence type="ECO:0008006" key="9">
    <source>
        <dbReference type="Google" id="ProtNLM"/>
    </source>
</evidence>
<evidence type="ECO:0000256" key="3">
    <source>
        <dbReference type="ARBA" id="ARBA00022692"/>
    </source>
</evidence>
<sequence>MGYIARSLGVEGFGVFLLLFGILGYASIFDFGLNRALVLYFAKNQNDVKKDSTLFFTGLVFVLMVSVFVGLLAFCFSDQIFLILNLSDEIKGDAILAIKSLSVAIPLTLLSLVMFSVFEGKQLFFELNVVKIISGSMIGVLPAVFVFLKDSIFFAILGVVFARLVVNIILACKCFKFFDVENLKWSFSTLKQLLKFGGWITLSNIMSLIMSGADKFFISNLFGAKVASFYISAMEMIVRVSIIPGALAKTIFPYFADPSNKRKPVGFMYLGLMTILALLVIPLFVFSREIFSIWLGEDFSIQSSKIFIILLFGFIFNSLAQIPFAKIQASGLAKLTTLIHAFELIPYIILFFILMHYYGVIGAAYAWSFRAILDFFLLEFFRWKRNI</sequence>
<keyword evidence="5 6" id="KW-0472">Membrane</keyword>
<feature type="transmembrane region" description="Helical" evidence="6">
    <location>
        <begin position="153"/>
        <end position="172"/>
    </location>
</feature>
<feature type="transmembrane region" description="Helical" evidence="6">
    <location>
        <begin position="306"/>
        <end position="325"/>
    </location>
</feature>